<evidence type="ECO:0000313" key="4">
    <source>
        <dbReference type="Proteomes" id="UP000060602"/>
    </source>
</evidence>
<feature type="signal peptide" evidence="1">
    <location>
        <begin position="1"/>
        <end position="25"/>
    </location>
</feature>
<dbReference type="Pfam" id="PF13670">
    <property type="entry name" value="PepSY_2"/>
    <property type="match status" value="1"/>
</dbReference>
<evidence type="ECO:0000313" key="3">
    <source>
        <dbReference type="EMBL" id="AUZ18193.1"/>
    </source>
</evidence>
<dbReference type="InterPro" id="IPR025711">
    <property type="entry name" value="PepSY"/>
</dbReference>
<dbReference type="RefSeq" id="WP_006390936.1">
    <property type="nucleotide sequence ID" value="NZ_CP014060.2"/>
</dbReference>
<feature type="domain" description="PepSY" evidence="2">
    <location>
        <begin position="35"/>
        <end position="109"/>
    </location>
</feature>
<evidence type="ECO:0000259" key="2">
    <source>
        <dbReference type="Pfam" id="PF13670"/>
    </source>
</evidence>
<proteinExistence type="predicted"/>
<gene>
    <name evidence="3" type="ORF">AL504_25130</name>
</gene>
<name>A0A2L0PU43_ALCXX</name>
<reference evidence="4" key="1">
    <citation type="submission" date="2015-12" db="EMBL/GenBank/DDBJ databases">
        <title>FDA dAtabase for Regulatory Grade micrObial Sequences (FDA-ARGOS): Supporting development and validation of Infectious Disease Dx tests.</title>
        <authorList>
            <person name="Case J."/>
            <person name="Tallon L."/>
            <person name="Sadzewicz L."/>
            <person name="Sengamalay N."/>
            <person name="Ott S."/>
            <person name="Godinez A."/>
            <person name="Nagaraj S."/>
            <person name="Nadendla S."/>
            <person name="Sichtig H."/>
        </authorList>
    </citation>
    <scope>NUCLEOTIDE SEQUENCE [LARGE SCALE GENOMIC DNA]</scope>
    <source>
        <strain evidence="4">FDAARGOS_147</strain>
    </source>
</reference>
<organism evidence="3 4">
    <name type="scientific">Alcaligenes xylosoxydans xylosoxydans</name>
    <name type="common">Achromobacter xylosoxidans</name>
    <dbReference type="NCBI Taxonomy" id="85698"/>
    <lineage>
        <taxon>Bacteria</taxon>
        <taxon>Pseudomonadati</taxon>
        <taxon>Pseudomonadota</taxon>
        <taxon>Betaproteobacteria</taxon>
        <taxon>Burkholderiales</taxon>
        <taxon>Alcaligenaceae</taxon>
        <taxon>Achromobacter</taxon>
    </lineage>
</organism>
<keyword evidence="1" id="KW-0732">Signal</keyword>
<evidence type="ECO:0000256" key="1">
    <source>
        <dbReference type="SAM" id="SignalP"/>
    </source>
</evidence>
<feature type="chain" id="PRO_5014662629" description="PepSY domain-containing protein" evidence="1">
    <location>
        <begin position="26"/>
        <end position="113"/>
    </location>
</feature>
<dbReference type="AlphaFoldDB" id="A0A2L0PU43"/>
<dbReference type="Proteomes" id="UP000060602">
    <property type="component" value="Chromosome"/>
</dbReference>
<sequence>MNPIRKTLSALAIGAATLTGAAALAQTAPQPAAAPAATAPAAAAPAQAAPAAQILTVRQIYDTLTAAGYRNITEIELEHHRGYDVKADNPQGQRVKLRVDAQSGAVLRSRIKD</sequence>
<protein>
    <recommendedName>
        <fullName evidence="2">PepSY domain-containing protein</fullName>
    </recommendedName>
</protein>
<dbReference type="EMBL" id="CP014060">
    <property type="protein sequence ID" value="AUZ18193.1"/>
    <property type="molecule type" value="Genomic_DNA"/>
</dbReference>
<accession>A0A2L0PU43</accession>